<feature type="domain" description="Polysaccharide biosynthesis enzyme WcbI" evidence="1">
    <location>
        <begin position="37"/>
        <end position="233"/>
    </location>
</feature>
<dbReference type="Pfam" id="PF18588">
    <property type="entry name" value="WcbI"/>
    <property type="match status" value="1"/>
</dbReference>
<reference evidence="2 3" key="1">
    <citation type="submission" date="2019-11" db="EMBL/GenBank/DDBJ databases">
        <title>Whole genome sequencing identifies a novel species of the genus Arsenicicoccus isolated from human blood.</title>
        <authorList>
            <person name="Jeong J.H."/>
            <person name="Kweon O.J."/>
            <person name="Kim H.R."/>
            <person name="Kim T.-H."/>
            <person name="Ha S.-M."/>
            <person name="Lee M.-K."/>
        </authorList>
    </citation>
    <scope>NUCLEOTIDE SEQUENCE [LARGE SCALE GENOMIC DNA]</scope>
    <source>
        <strain evidence="2 3">MKL-02</strain>
    </source>
</reference>
<sequence>MNSASIRPRVDEGDGRVRHYGQFYGIDPLPEGDGPLVVVLGNCQAEAVRVLLDAAPSRSVRSVRVPPVFEMTEDDVAHLGLLLARTDVLVGQPIKDDYRGMPLGTAQVAQALAPGARVVRVPVCFYAGLYPWQVLVRTPESGDPPAVPYHDLRTVLEAADGTRPPDRLDADGIREIARASVEELRRREDAAGTLRVSDVLAGAGADACHVVNHPGNTVLVALVRRVQAHLGLDADAEDPGRTLLSELFAPLDARVVDALGLDAEARTHWVRRGEQVPDDEVRETQLAWLAEHPDIVRLTLERHAGTARLLGLR</sequence>
<protein>
    <recommendedName>
        <fullName evidence="1">Polysaccharide biosynthesis enzyme WcbI domain-containing protein</fullName>
    </recommendedName>
</protein>
<organism evidence="2 3">
    <name type="scientific">Arsenicicoccus cauae</name>
    <dbReference type="NCBI Taxonomy" id="2663847"/>
    <lineage>
        <taxon>Bacteria</taxon>
        <taxon>Bacillati</taxon>
        <taxon>Actinomycetota</taxon>
        <taxon>Actinomycetes</taxon>
        <taxon>Micrococcales</taxon>
        <taxon>Intrasporangiaceae</taxon>
        <taxon>Arsenicicoccus</taxon>
    </lineage>
</organism>
<comment type="caution">
    <text evidence="2">The sequence shown here is derived from an EMBL/GenBank/DDBJ whole genome shotgun (WGS) entry which is preliminary data.</text>
</comment>
<gene>
    <name evidence="2" type="ORF">GGG17_10415</name>
</gene>
<keyword evidence="3" id="KW-1185">Reference proteome</keyword>
<evidence type="ECO:0000313" key="3">
    <source>
        <dbReference type="Proteomes" id="UP000431092"/>
    </source>
</evidence>
<evidence type="ECO:0000313" key="2">
    <source>
        <dbReference type="EMBL" id="MTB72375.1"/>
    </source>
</evidence>
<evidence type="ECO:0000259" key="1">
    <source>
        <dbReference type="Pfam" id="PF18588"/>
    </source>
</evidence>
<dbReference type="AlphaFoldDB" id="A0A6I3IL07"/>
<dbReference type="EMBL" id="WLVL01000039">
    <property type="protein sequence ID" value="MTB72375.1"/>
    <property type="molecule type" value="Genomic_DNA"/>
</dbReference>
<dbReference type="Proteomes" id="UP000431092">
    <property type="component" value="Unassembled WGS sequence"/>
</dbReference>
<proteinExistence type="predicted"/>
<accession>A0A6I3IL07</accession>
<dbReference type="Gene3D" id="3.40.50.12080">
    <property type="match status" value="1"/>
</dbReference>
<dbReference type="InterPro" id="IPR041307">
    <property type="entry name" value="WcbI"/>
</dbReference>
<name>A0A6I3IL07_9MICO</name>
<dbReference type="RefSeq" id="WP_154593670.1">
    <property type="nucleotide sequence ID" value="NZ_WLVL01000039.1"/>
</dbReference>